<sequence>MDSWKPSSHNNRHSNRPSSLSSGHLPSSPSSAIVSSSSSIVVCSLTVAVPLSHCGRQSSAETSAAGIVACSVLMIIRLDGVDFNNSLQKLHVQSKFHMLSPIPHISAISGETAIHKLIATCNLPSLECNCYALGGQHALGCRGKLAKNTKQDRASLMGIREILLHLGKKALDLVRIVRAVFISIPQTPQLVCGLQMRKKTVYGALDKWTAWESEFPVIAVAKALNILKQRKLWNELFSNVTQVAKWVWAKSRHDNGTFDTLYWHIDMDQRGEMEKQQLVLNKYLVNGNTFTLMVKG</sequence>
<organism evidence="2 3">
    <name type="scientific">Mikania micrantha</name>
    <name type="common">bitter vine</name>
    <dbReference type="NCBI Taxonomy" id="192012"/>
    <lineage>
        <taxon>Eukaryota</taxon>
        <taxon>Viridiplantae</taxon>
        <taxon>Streptophyta</taxon>
        <taxon>Embryophyta</taxon>
        <taxon>Tracheophyta</taxon>
        <taxon>Spermatophyta</taxon>
        <taxon>Magnoliopsida</taxon>
        <taxon>eudicotyledons</taxon>
        <taxon>Gunneridae</taxon>
        <taxon>Pentapetalae</taxon>
        <taxon>asterids</taxon>
        <taxon>campanulids</taxon>
        <taxon>Asterales</taxon>
        <taxon>Asteraceae</taxon>
        <taxon>Asteroideae</taxon>
        <taxon>Heliantheae alliance</taxon>
        <taxon>Eupatorieae</taxon>
        <taxon>Mikania</taxon>
    </lineage>
</organism>
<dbReference type="PANTHER" id="PTHR46782:SF2">
    <property type="entry name" value="OS07G0545900 PROTEIN"/>
    <property type="match status" value="1"/>
</dbReference>
<dbReference type="PANTHER" id="PTHR46782">
    <property type="entry name" value="OS01G0757700 PROTEIN"/>
    <property type="match status" value="1"/>
</dbReference>
<name>A0A5N6L6R3_9ASTR</name>
<dbReference type="Proteomes" id="UP000326396">
    <property type="component" value="Unassembled WGS sequence"/>
</dbReference>
<feature type="compositionally biased region" description="Low complexity" evidence="1">
    <location>
        <begin position="16"/>
        <end position="25"/>
    </location>
</feature>
<keyword evidence="3" id="KW-1185">Reference proteome</keyword>
<evidence type="ECO:0000256" key="1">
    <source>
        <dbReference type="SAM" id="MobiDB-lite"/>
    </source>
</evidence>
<evidence type="ECO:0000313" key="3">
    <source>
        <dbReference type="Proteomes" id="UP000326396"/>
    </source>
</evidence>
<protein>
    <submittedName>
        <fullName evidence="2">Uncharacterized protein</fullName>
    </submittedName>
</protein>
<gene>
    <name evidence="2" type="ORF">E3N88_46260</name>
</gene>
<accession>A0A5N6L6R3</accession>
<evidence type="ECO:0000313" key="2">
    <source>
        <dbReference type="EMBL" id="KAC9177457.1"/>
    </source>
</evidence>
<proteinExistence type="predicted"/>
<dbReference type="InterPro" id="IPR044646">
    <property type="entry name" value="EMB1417-like"/>
</dbReference>
<feature type="region of interest" description="Disordered" evidence="1">
    <location>
        <begin position="1"/>
        <end position="25"/>
    </location>
</feature>
<reference evidence="2 3" key="1">
    <citation type="submission" date="2019-05" db="EMBL/GenBank/DDBJ databases">
        <title>Mikania micrantha, genome provides insights into the molecular mechanism of rapid growth.</title>
        <authorList>
            <person name="Liu B."/>
        </authorList>
    </citation>
    <scope>NUCLEOTIDE SEQUENCE [LARGE SCALE GENOMIC DNA]</scope>
    <source>
        <strain evidence="2">NLD-2019</strain>
        <tissue evidence="2">Leaf</tissue>
    </source>
</reference>
<dbReference type="AlphaFoldDB" id="A0A5N6L6R3"/>
<dbReference type="EMBL" id="SZYD01002755">
    <property type="protein sequence ID" value="KAC9177457.1"/>
    <property type="molecule type" value="Genomic_DNA"/>
</dbReference>
<comment type="caution">
    <text evidence="2">The sequence shown here is derived from an EMBL/GenBank/DDBJ whole genome shotgun (WGS) entry which is preliminary data.</text>
</comment>